<keyword evidence="2" id="KW-0540">Nuclease</keyword>
<dbReference type="GO" id="GO:0004540">
    <property type="term" value="F:RNA nuclease activity"/>
    <property type="evidence" value="ECO:0007669"/>
    <property type="project" value="InterPro"/>
</dbReference>
<reference evidence="4 5" key="1">
    <citation type="submission" date="2018-11" db="EMBL/GenBank/DDBJ databases">
        <title>Genomes From Bacteria Associated with the Canine Oral Cavity: a Test Case for Automated Genome-Based Taxonomic Assignment.</title>
        <authorList>
            <person name="Coil D.A."/>
            <person name="Jospin G."/>
            <person name="Darling A.E."/>
            <person name="Wallis C."/>
            <person name="Davis I.J."/>
            <person name="Harris S."/>
            <person name="Eisen J.A."/>
            <person name="Holcombe L.J."/>
            <person name="O'Flynn C."/>
        </authorList>
    </citation>
    <scope>NUCLEOTIDE SEQUENCE [LARGE SCALE GENOMIC DNA]</scope>
    <source>
        <strain evidence="4 5">OH5050</strain>
    </source>
</reference>
<dbReference type="AlphaFoldDB" id="A0A3P1UXI7"/>
<keyword evidence="1" id="KW-1277">Toxin-antitoxin system</keyword>
<protein>
    <submittedName>
        <fullName evidence="4">DUF86 domain-containing protein</fullName>
    </submittedName>
</protein>
<evidence type="ECO:0000256" key="2">
    <source>
        <dbReference type="ARBA" id="ARBA00022722"/>
    </source>
</evidence>
<sequence length="124" mass="13406">MTPTSRKPDELLQEALFHCERAMSYAQRDLSDMMALDAVALRIVAGIDAIGALPEGLRSEVAGGDWPVIRGMRNRIVHGYVAVDSEVLATTAQEDVPVLVHALRDAIERRGAGQRMDGAADTHA</sequence>
<dbReference type="Proteomes" id="UP000271272">
    <property type="component" value="Unassembled WGS sequence"/>
</dbReference>
<evidence type="ECO:0000313" key="4">
    <source>
        <dbReference type="EMBL" id="RRD26719.1"/>
    </source>
</evidence>
<dbReference type="Pfam" id="PF01934">
    <property type="entry name" value="HepT-like"/>
    <property type="match status" value="1"/>
</dbReference>
<gene>
    <name evidence="4" type="ORF">EII10_10055</name>
</gene>
<organism evidence="4 5">
    <name type="scientific">Actinomyces bowdenii</name>
    <dbReference type="NCBI Taxonomy" id="131109"/>
    <lineage>
        <taxon>Bacteria</taxon>
        <taxon>Bacillati</taxon>
        <taxon>Actinomycetota</taxon>
        <taxon>Actinomycetes</taxon>
        <taxon>Actinomycetales</taxon>
        <taxon>Actinomycetaceae</taxon>
        <taxon>Actinomyces</taxon>
    </lineage>
</organism>
<accession>A0A3P1UXI7</accession>
<dbReference type="GO" id="GO:0110001">
    <property type="term" value="C:toxin-antitoxin complex"/>
    <property type="evidence" value="ECO:0007669"/>
    <property type="project" value="InterPro"/>
</dbReference>
<keyword evidence="3" id="KW-0378">Hydrolase</keyword>
<dbReference type="EMBL" id="RQZC01000020">
    <property type="protein sequence ID" value="RRD26719.1"/>
    <property type="molecule type" value="Genomic_DNA"/>
</dbReference>
<dbReference type="InterPro" id="IPR008201">
    <property type="entry name" value="HepT-like"/>
</dbReference>
<evidence type="ECO:0000256" key="3">
    <source>
        <dbReference type="ARBA" id="ARBA00022801"/>
    </source>
</evidence>
<comment type="caution">
    <text evidence="4">The sequence shown here is derived from an EMBL/GenBank/DDBJ whole genome shotgun (WGS) entry which is preliminary data.</text>
</comment>
<dbReference type="GO" id="GO:0016787">
    <property type="term" value="F:hydrolase activity"/>
    <property type="evidence" value="ECO:0007669"/>
    <property type="project" value="UniProtKB-KW"/>
</dbReference>
<evidence type="ECO:0000313" key="5">
    <source>
        <dbReference type="Proteomes" id="UP000271272"/>
    </source>
</evidence>
<dbReference type="RefSeq" id="WP_124934370.1">
    <property type="nucleotide sequence ID" value="NZ_RQZC01000020.1"/>
</dbReference>
<evidence type="ECO:0000256" key="1">
    <source>
        <dbReference type="ARBA" id="ARBA00022649"/>
    </source>
</evidence>
<name>A0A3P1UXI7_9ACTO</name>
<dbReference type="OrthoDB" id="4829434at2"/>
<proteinExistence type="predicted"/>
<keyword evidence="5" id="KW-1185">Reference proteome</keyword>